<accession>A0AAW2QJA0</accession>
<dbReference type="InterPro" id="IPR001128">
    <property type="entry name" value="Cyt_P450"/>
</dbReference>
<protein>
    <submittedName>
        <fullName evidence="1">Valine N-monooxygenase 2</fullName>
    </submittedName>
</protein>
<dbReference type="InterPro" id="IPR036396">
    <property type="entry name" value="Cyt_P450_sf"/>
</dbReference>
<dbReference type="AlphaFoldDB" id="A0AAW2QJA0"/>
<dbReference type="GO" id="GO:0005506">
    <property type="term" value="F:iron ion binding"/>
    <property type="evidence" value="ECO:0007669"/>
    <property type="project" value="InterPro"/>
</dbReference>
<proteinExistence type="predicted"/>
<comment type="caution">
    <text evidence="1">The sequence shown here is derived from an EMBL/GenBank/DDBJ whole genome shotgun (WGS) entry which is preliminary data.</text>
</comment>
<reference evidence="1" key="1">
    <citation type="submission" date="2020-06" db="EMBL/GenBank/DDBJ databases">
        <authorList>
            <person name="Li T."/>
            <person name="Hu X."/>
            <person name="Zhang T."/>
            <person name="Song X."/>
            <person name="Zhang H."/>
            <person name="Dai N."/>
            <person name="Sheng W."/>
            <person name="Hou X."/>
            <person name="Wei L."/>
        </authorList>
    </citation>
    <scope>NUCLEOTIDE SEQUENCE</scope>
    <source>
        <strain evidence="1">G02</strain>
        <tissue evidence="1">Leaf</tissue>
    </source>
</reference>
<sequence length="129" mass="14994">MGDQWKKMRRIVTSEVLSPVMHQWLHEKRCEEADHLVRYVYNQSQNPNGLVNVRIAAQHYCGNVISKMMFGKRFFGTGMEDGGPGLEEEERVDGLFTILKYLHAFAIADYFPWLEVFDLDGNKRISKVL</sequence>
<dbReference type="PANTHER" id="PTHR24299">
    <property type="entry name" value="CYTOCHROME P450 FAMILY 1"/>
    <property type="match status" value="1"/>
</dbReference>
<dbReference type="GO" id="GO:0020037">
    <property type="term" value="F:heme binding"/>
    <property type="evidence" value="ECO:0007669"/>
    <property type="project" value="InterPro"/>
</dbReference>
<gene>
    <name evidence="1" type="ORF">Sradi_3640300</name>
</gene>
<dbReference type="Pfam" id="PF00067">
    <property type="entry name" value="p450"/>
    <property type="match status" value="1"/>
</dbReference>
<organism evidence="1">
    <name type="scientific">Sesamum radiatum</name>
    <name type="common">Black benniseed</name>
    <dbReference type="NCBI Taxonomy" id="300843"/>
    <lineage>
        <taxon>Eukaryota</taxon>
        <taxon>Viridiplantae</taxon>
        <taxon>Streptophyta</taxon>
        <taxon>Embryophyta</taxon>
        <taxon>Tracheophyta</taxon>
        <taxon>Spermatophyta</taxon>
        <taxon>Magnoliopsida</taxon>
        <taxon>eudicotyledons</taxon>
        <taxon>Gunneridae</taxon>
        <taxon>Pentapetalae</taxon>
        <taxon>asterids</taxon>
        <taxon>lamiids</taxon>
        <taxon>Lamiales</taxon>
        <taxon>Pedaliaceae</taxon>
        <taxon>Sesamum</taxon>
    </lineage>
</organism>
<dbReference type="SUPFAM" id="SSF48264">
    <property type="entry name" value="Cytochrome P450"/>
    <property type="match status" value="1"/>
</dbReference>
<dbReference type="Gene3D" id="1.10.630.10">
    <property type="entry name" value="Cytochrome P450"/>
    <property type="match status" value="1"/>
</dbReference>
<reference evidence="1" key="2">
    <citation type="journal article" date="2024" name="Plant">
        <title>Genomic evolution and insights into agronomic trait innovations of Sesamum species.</title>
        <authorList>
            <person name="Miao H."/>
            <person name="Wang L."/>
            <person name="Qu L."/>
            <person name="Liu H."/>
            <person name="Sun Y."/>
            <person name="Le M."/>
            <person name="Wang Q."/>
            <person name="Wei S."/>
            <person name="Zheng Y."/>
            <person name="Lin W."/>
            <person name="Duan Y."/>
            <person name="Cao H."/>
            <person name="Xiong S."/>
            <person name="Wang X."/>
            <person name="Wei L."/>
            <person name="Li C."/>
            <person name="Ma Q."/>
            <person name="Ju M."/>
            <person name="Zhao R."/>
            <person name="Li G."/>
            <person name="Mu C."/>
            <person name="Tian Q."/>
            <person name="Mei H."/>
            <person name="Zhang T."/>
            <person name="Gao T."/>
            <person name="Zhang H."/>
        </authorList>
    </citation>
    <scope>NUCLEOTIDE SEQUENCE</scope>
    <source>
        <strain evidence="1">G02</strain>
    </source>
</reference>
<name>A0AAW2QJA0_SESRA</name>
<dbReference type="EMBL" id="JACGWJ010000015">
    <property type="protein sequence ID" value="KAL0367502.1"/>
    <property type="molecule type" value="Genomic_DNA"/>
</dbReference>
<dbReference type="PANTHER" id="PTHR24299:SF52">
    <property type="entry name" value="CYTOCHROME P450"/>
    <property type="match status" value="1"/>
</dbReference>
<evidence type="ECO:0000313" key="1">
    <source>
        <dbReference type="EMBL" id="KAL0367502.1"/>
    </source>
</evidence>
<dbReference type="GO" id="GO:0016705">
    <property type="term" value="F:oxidoreductase activity, acting on paired donors, with incorporation or reduction of molecular oxygen"/>
    <property type="evidence" value="ECO:0007669"/>
    <property type="project" value="InterPro"/>
</dbReference>
<dbReference type="GO" id="GO:0004497">
    <property type="term" value="F:monooxygenase activity"/>
    <property type="evidence" value="ECO:0007669"/>
    <property type="project" value="InterPro"/>
</dbReference>